<reference evidence="1 2" key="1">
    <citation type="submission" date="2015-08" db="EMBL/GenBank/DDBJ databases">
        <title>Next Generation Sequencing and Analysis of the Genome of Puccinia sorghi L Schw, the Causal Agent of Maize Common Rust.</title>
        <authorList>
            <person name="Rochi L."/>
            <person name="Burguener G."/>
            <person name="Darino M."/>
            <person name="Turjanski A."/>
            <person name="Kreff E."/>
            <person name="Dieguez M.J."/>
            <person name="Sacco F."/>
        </authorList>
    </citation>
    <scope>NUCLEOTIDE SEQUENCE [LARGE SCALE GENOMIC DNA]</scope>
    <source>
        <strain evidence="1 2">RO10H11247</strain>
    </source>
</reference>
<sequence>VSLYTTGKPASNHAPLELISSLIQSQDELSSIIEQRNPLSLFIILFISWLHLFCNVSRENCKTAIRIIINILQAATKHPNTPQVLKMIPRDPRTLIKRAQLDVTLVDKICCQICFSLYEFEPSDLWRCTYKRFKNLDPCGEELFVKKKIYRGHKDVGDLAYYAKPPQVSANVVATPRCVFLSQPILTWLTWLLSKPQTEKAIEEWIQVNQNLKDQGYTSDIQHGQNFENTDWKEETDMLQIALSFGKVESTGLLAISCLNLPPSVRNKLSHMCIAGITPGPYSPDPQTFNHLLSPLVDELITLDAGITIRTYRFPNGRFVQAKLLAVYGDILATKKVAGFAAHSATKFCTFCHATQAELPSLQLSARREKGETITAACKSLAAKSAEAQSDILKATGVRWSELNRLAYWDPSRHVVLGAMHNWLEGILQGHFRFRWRFGSVAPTETKKKRRSAPQSKAGPNKRARIPIQSTMDIDSEDEFYLSDTDSDEDILLNAGEGSSFFTGDDVDQFRSVMKQASHRKLSASQWHALFVFIIPIVI</sequence>
<organism evidence="1 2">
    <name type="scientific">Puccinia sorghi</name>
    <dbReference type="NCBI Taxonomy" id="27349"/>
    <lineage>
        <taxon>Eukaryota</taxon>
        <taxon>Fungi</taxon>
        <taxon>Dikarya</taxon>
        <taxon>Basidiomycota</taxon>
        <taxon>Pucciniomycotina</taxon>
        <taxon>Pucciniomycetes</taxon>
        <taxon>Pucciniales</taxon>
        <taxon>Pucciniaceae</taxon>
        <taxon>Puccinia</taxon>
    </lineage>
</organism>
<proteinExistence type="predicted"/>
<evidence type="ECO:0000313" key="2">
    <source>
        <dbReference type="Proteomes" id="UP000037035"/>
    </source>
</evidence>
<dbReference type="OrthoDB" id="3039677at2759"/>
<dbReference type="Proteomes" id="UP000037035">
    <property type="component" value="Unassembled WGS sequence"/>
</dbReference>
<dbReference type="AlphaFoldDB" id="A0A0L6UPJ3"/>
<feature type="non-terminal residue" evidence="1">
    <location>
        <position position="539"/>
    </location>
</feature>
<protein>
    <submittedName>
        <fullName evidence="1">Uncharacterized protein</fullName>
    </submittedName>
</protein>
<dbReference type="STRING" id="27349.A0A0L6UPJ3"/>
<evidence type="ECO:0000313" key="1">
    <source>
        <dbReference type="EMBL" id="KNZ49760.1"/>
    </source>
</evidence>
<keyword evidence="2" id="KW-1185">Reference proteome</keyword>
<dbReference type="VEuPathDB" id="FungiDB:VP01_4807g1"/>
<dbReference type="EMBL" id="LAVV01009951">
    <property type="protein sequence ID" value="KNZ49760.1"/>
    <property type="molecule type" value="Genomic_DNA"/>
</dbReference>
<comment type="caution">
    <text evidence="1">The sequence shown here is derived from an EMBL/GenBank/DDBJ whole genome shotgun (WGS) entry which is preliminary data.</text>
</comment>
<name>A0A0L6UPJ3_9BASI</name>
<feature type="non-terminal residue" evidence="1">
    <location>
        <position position="1"/>
    </location>
</feature>
<accession>A0A0L6UPJ3</accession>
<gene>
    <name evidence="1" type="ORF">VP01_4807g1</name>
</gene>